<protein>
    <recommendedName>
        <fullName evidence="5">Serine aminopeptidase S33 domain-containing protein</fullName>
    </recommendedName>
</protein>
<reference evidence="2 3" key="1">
    <citation type="journal article" date="2012" name="J. Bacteriol.">
        <title>Genome Sequence of the Antarctic Psychrophile Bacterium Planococcus antarcticus DSM 14505.</title>
        <authorList>
            <person name="Margolles A."/>
            <person name="Gueimonde M."/>
            <person name="Sanchez B."/>
        </authorList>
    </citation>
    <scope>NUCLEOTIDE SEQUENCE [LARGE SCALE GENOMIC DNA]</scope>
    <source>
        <strain evidence="2 3">DSM 14505</strain>
    </source>
</reference>
<reference evidence="4" key="2">
    <citation type="submission" date="2016-07" db="EMBL/GenBank/DDBJ databases">
        <authorList>
            <person name="See-Too W.S."/>
        </authorList>
    </citation>
    <scope>NUCLEOTIDE SEQUENCE [LARGE SCALE GENOMIC DNA]</scope>
    <source>
        <strain evidence="4">DSM 14505</strain>
    </source>
</reference>
<dbReference type="RefSeq" id="WP_006830937.1">
    <property type="nucleotide sequence ID" value="NZ_AJYB01000056.1"/>
</dbReference>
<evidence type="ECO:0000313" key="4">
    <source>
        <dbReference type="Proteomes" id="UP000092661"/>
    </source>
</evidence>
<keyword evidence="4" id="KW-1185">Reference proteome</keyword>
<organism evidence="2 3">
    <name type="scientific">Planococcus antarcticus DSM 14505</name>
    <dbReference type="NCBI Taxonomy" id="1185653"/>
    <lineage>
        <taxon>Bacteria</taxon>
        <taxon>Bacillati</taxon>
        <taxon>Bacillota</taxon>
        <taxon>Bacilli</taxon>
        <taxon>Bacillales</taxon>
        <taxon>Caryophanaceae</taxon>
        <taxon>Planococcus</taxon>
    </lineage>
</organism>
<dbReference type="Gene3D" id="3.40.50.1820">
    <property type="entry name" value="alpha/beta hydrolase"/>
    <property type="match status" value="1"/>
</dbReference>
<evidence type="ECO:0000313" key="2">
    <source>
        <dbReference type="EMBL" id="EIM05698.1"/>
    </source>
</evidence>
<dbReference type="EMBL" id="CP016534">
    <property type="protein sequence ID" value="ANU11063.1"/>
    <property type="molecule type" value="Genomic_DNA"/>
</dbReference>
<proteinExistence type="predicted"/>
<accession>A0A1C7DIL3</accession>
<evidence type="ECO:0000313" key="1">
    <source>
        <dbReference type="EMBL" id="ANU11063.1"/>
    </source>
</evidence>
<evidence type="ECO:0000313" key="3">
    <source>
        <dbReference type="Proteomes" id="UP000004725"/>
    </source>
</evidence>
<reference evidence="1" key="3">
    <citation type="submission" date="2016-10" db="EMBL/GenBank/DDBJ databases">
        <authorList>
            <person name="See-Too W.S."/>
        </authorList>
    </citation>
    <scope>NUCLEOTIDE SEQUENCE</scope>
    <source>
        <strain evidence="1">DSM 14505</strain>
    </source>
</reference>
<evidence type="ECO:0008006" key="5">
    <source>
        <dbReference type="Google" id="ProtNLM"/>
    </source>
</evidence>
<dbReference type="Proteomes" id="UP000092661">
    <property type="component" value="Chromosome"/>
</dbReference>
<dbReference type="InterPro" id="IPR029058">
    <property type="entry name" value="AB_hydrolase_fold"/>
</dbReference>
<gene>
    <name evidence="2" type="ORF">A1A1_14899</name>
    <name evidence="1" type="ORF">BBH88_12520</name>
</gene>
<sequence length="67" mass="7692">MNDYYVYLIKLRGAGSSVKANKAEEHSLDEMLKVLEIFRKVLEHEKVAFIGHSTGLQSDCRHCDHTE</sequence>
<dbReference type="OrthoDB" id="9796770at2"/>
<dbReference type="Proteomes" id="UP000004725">
    <property type="component" value="Unassembled WGS sequence"/>
</dbReference>
<dbReference type="KEGG" id="pana:BBH88_12520"/>
<name>A0A1C7DIL3_9BACL</name>
<dbReference type="SUPFAM" id="SSF53474">
    <property type="entry name" value="alpha/beta-Hydrolases"/>
    <property type="match status" value="1"/>
</dbReference>
<dbReference type="AlphaFoldDB" id="A0A1C7DIL3"/>
<dbReference type="EMBL" id="AJYB01000056">
    <property type="protein sequence ID" value="EIM05698.1"/>
    <property type="molecule type" value="Genomic_DNA"/>
</dbReference>